<gene>
    <name evidence="3" type="ordered locus">Cyast_2341</name>
</gene>
<organism evidence="3 4">
    <name type="scientific">Cyanobacterium stanieri (strain ATCC 29140 / PCC 7202)</name>
    <dbReference type="NCBI Taxonomy" id="292563"/>
    <lineage>
        <taxon>Bacteria</taxon>
        <taxon>Bacillati</taxon>
        <taxon>Cyanobacteriota</taxon>
        <taxon>Cyanophyceae</taxon>
        <taxon>Oscillatoriophycideae</taxon>
        <taxon>Chroococcales</taxon>
        <taxon>Geminocystaceae</taxon>
        <taxon>Cyanobacterium</taxon>
    </lineage>
</organism>
<dbReference type="AlphaFoldDB" id="K9YN51"/>
<feature type="coiled-coil region" evidence="1">
    <location>
        <begin position="134"/>
        <end position="165"/>
    </location>
</feature>
<sequence length="231" mass="27351">MTQYKPPINNEHLEPRNTESIEPFIDKMSYPINNAIMELDNLLYQKINIPFTRKVIIDERELNEQLDEIRRNLPDCIRQAVEIVEERDYIIKEAQEYATNLVNKAQRDAAQRLDESLLVQQEQFKASQVRRKIFQDCEEKRSQTEREIEKMRENAEKQARKILENALMEAEKIHNQADDFVDQQLYSLEKELTKVLQTVITLSNYRQGENQPQENIKKAKNQNSLTDKKAS</sequence>
<dbReference type="EMBL" id="CP003940">
    <property type="protein sequence ID" value="AFZ48289.1"/>
    <property type="molecule type" value="Genomic_DNA"/>
</dbReference>
<reference evidence="4" key="1">
    <citation type="journal article" date="2013" name="Proc. Natl. Acad. Sci. U.S.A.">
        <title>Improving the coverage of the cyanobacterial phylum using diversity-driven genome sequencing.</title>
        <authorList>
            <person name="Shih P.M."/>
            <person name="Wu D."/>
            <person name="Latifi A."/>
            <person name="Axen S.D."/>
            <person name="Fewer D.P."/>
            <person name="Talla E."/>
            <person name="Calteau A."/>
            <person name="Cai F."/>
            <person name="Tandeau de Marsac N."/>
            <person name="Rippka R."/>
            <person name="Herdman M."/>
            <person name="Sivonen K."/>
            <person name="Coursin T."/>
            <person name="Laurent T."/>
            <person name="Goodwin L."/>
            <person name="Nolan M."/>
            <person name="Davenport K.W."/>
            <person name="Han C.S."/>
            <person name="Rubin E.M."/>
            <person name="Eisen J.A."/>
            <person name="Woyke T."/>
            <person name="Gugger M."/>
            <person name="Kerfeld C.A."/>
        </authorList>
    </citation>
    <scope>NUCLEOTIDE SEQUENCE [LARGE SCALE GENOMIC DNA]</scope>
    <source>
        <strain evidence="4">ATCC 29140 / PCC 7202</strain>
    </source>
</reference>
<dbReference type="STRING" id="292563.Cyast_2341"/>
<feature type="region of interest" description="Disordered" evidence="2">
    <location>
        <begin position="208"/>
        <end position="231"/>
    </location>
</feature>
<evidence type="ECO:0000256" key="1">
    <source>
        <dbReference type="SAM" id="Coils"/>
    </source>
</evidence>
<evidence type="ECO:0000313" key="3">
    <source>
        <dbReference type="EMBL" id="AFZ48289.1"/>
    </source>
</evidence>
<keyword evidence="4" id="KW-1185">Reference proteome</keyword>
<protein>
    <recommendedName>
        <fullName evidence="5">Vacuolar-type H+-ATPase subunit H</fullName>
    </recommendedName>
</protein>
<dbReference type="eggNOG" id="COG0711">
    <property type="taxonomic scope" value="Bacteria"/>
</dbReference>
<evidence type="ECO:0000256" key="2">
    <source>
        <dbReference type="SAM" id="MobiDB-lite"/>
    </source>
</evidence>
<evidence type="ECO:0008006" key="5">
    <source>
        <dbReference type="Google" id="ProtNLM"/>
    </source>
</evidence>
<keyword evidence="1" id="KW-0175">Coiled coil</keyword>
<dbReference type="BioCyc" id="CSTA292563:G1353-2345-MONOMER"/>
<dbReference type="HOGENOM" id="CLU_078484_0_2_3"/>
<proteinExistence type="predicted"/>
<dbReference type="KEGG" id="csn:Cyast_2341"/>
<evidence type="ECO:0000313" key="4">
    <source>
        <dbReference type="Proteomes" id="UP000010483"/>
    </source>
</evidence>
<dbReference type="Proteomes" id="UP000010483">
    <property type="component" value="Chromosome"/>
</dbReference>
<accession>K9YN51</accession>
<name>K9YN51_CYASC</name>